<dbReference type="KEGG" id="cpas:Clopa_2891"/>
<keyword evidence="3" id="KW-0812">Transmembrane</keyword>
<feature type="coiled-coil region" evidence="2">
    <location>
        <begin position="46"/>
        <end position="80"/>
    </location>
</feature>
<dbReference type="PATRIC" id="fig|86416.3.peg.2877"/>
<feature type="transmembrane region" description="Helical" evidence="3">
    <location>
        <begin position="12"/>
        <end position="30"/>
    </location>
</feature>
<organism evidence="4 5">
    <name type="scientific">Clostridium pasteurianum BC1</name>
    <dbReference type="NCBI Taxonomy" id="86416"/>
    <lineage>
        <taxon>Bacteria</taxon>
        <taxon>Bacillati</taxon>
        <taxon>Bacillota</taxon>
        <taxon>Clostridia</taxon>
        <taxon>Eubacteriales</taxon>
        <taxon>Clostridiaceae</taxon>
        <taxon>Clostridium</taxon>
    </lineage>
</organism>
<protein>
    <recommendedName>
        <fullName evidence="6">Division initiation protein</fullName>
    </recommendedName>
</protein>
<dbReference type="HOGENOM" id="CLU_040273_4_1_9"/>
<dbReference type="Proteomes" id="UP000013523">
    <property type="component" value="Chromosome"/>
</dbReference>
<evidence type="ECO:0000256" key="3">
    <source>
        <dbReference type="SAM" id="Phobius"/>
    </source>
</evidence>
<name>R4KB29_CLOPA</name>
<dbReference type="STRING" id="86416.Clopa_2891"/>
<dbReference type="PANTHER" id="PTHR37313">
    <property type="entry name" value="UPF0749 PROTEIN RV1825"/>
    <property type="match status" value="1"/>
</dbReference>
<evidence type="ECO:0000313" key="4">
    <source>
        <dbReference type="EMBL" id="AGK97729.1"/>
    </source>
</evidence>
<evidence type="ECO:0008006" key="6">
    <source>
        <dbReference type="Google" id="ProtNLM"/>
    </source>
</evidence>
<evidence type="ECO:0000313" key="5">
    <source>
        <dbReference type="Proteomes" id="UP000013523"/>
    </source>
</evidence>
<keyword evidence="5" id="KW-1185">Reference proteome</keyword>
<sequence>MTGYNINRAKSQIAVALVCCILGFMLAYQFRIISLQESNLNIQGDSSQITGQVEQLKNEKDDLNKKVNELQTKLKQYQDAAATKSGADKQVLDELNSLNALVGSEDVQGPGIIVTITPRNNTIFSSNIDSISSVITDKALINVVNELRFAGAEAISINNIRVTSYTGIKTSGGVSNIFIGTSDRISPYETITIRAIGNKDTLNSEMVFPGVLYNNPDIPSSAYTVATPQKSDNIQIPKSNKVFNFEYAKPVNK</sequence>
<keyword evidence="3" id="KW-1133">Transmembrane helix</keyword>
<reference evidence="4 5" key="1">
    <citation type="submission" date="2012-01" db="EMBL/GenBank/DDBJ databases">
        <title>Complete sequence of chromosome of Clostridium pasteurianum BC1.</title>
        <authorList>
            <consortium name="US DOE Joint Genome Institute"/>
            <person name="Lucas S."/>
            <person name="Han J."/>
            <person name="Lapidus A."/>
            <person name="Cheng J.-F."/>
            <person name="Goodwin L."/>
            <person name="Pitluck S."/>
            <person name="Peters L."/>
            <person name="Mikhailova N."/>
            <person name="Teshima H."/>
            <person name="Detter J.C."/>
            <person name="Han C."/>
            <person name="Tapia R."/>
            <person name="Land M."/>
            <person name="Hauser L."/>
            <person name="Kyrpides N."/>
            <person name="Ivanova N."/>
            <person name="Pagani I."/>
            <person name="Dunn J."/>
            <person name="Taghavi S."/>
            <person name="Francis A."/>
            <person name="van der Lelie D."/>
            <person name="Woyke T."/>
        </authorList>
    </citation>
    <scope>NUCLEOTIDE SEQUENCE [LARGE SCALE GENOMIC DNA]</scope>
    <source>
        <strain evidence="4 5">BC1</strain>
    </source>
</reference>
<gene>
    <name evidence="4" type="ORF">Clopa_2891</name>
</gene>
<dbReference type="Gene3D" id="3.30.70.1880">
    <property type="entry name" value="Protein of unknown function DUF881"/>
    <property type="match status" value="1"/>
</dbReference>
<dbReference type="InterPro" id="IPR010273">
    <property type="entry name" value="DUF881"/>
</dbReference>
<accession>R4KB29</accession>
<dbReference type="AlphaFoldDB" id="R4KB29"/>
<dbReference type="eggNOG" id="COG3879">
    <property type="taxonomic scope" value="Bacteria"/>
</dbReference>
<keyword evidence="3" id="KW-0472">Membrane</keyword>
<dbReference type="RefSeq" id="WP_015616023.1">
    <property type="nucleotide sequence ID" value="NC_021182.1"/>
</dbReference>
<proteinExistence type="inferred from homology"/>
<keyword evidence="2" id="KW-0175">Coiled coil</keyword>
<dbReference type="PANTHER" id="PTHR37313:SF2">
    <property type="entry name" value="UPF0749 PROTEIN YLXX"/>
    <property type="match status" value="1"/>
</dbReference>
<evidence type="ECO:0000256" key="2">
    <source>
        <dbReference type="SAM" id="Coils"/>
    </source>
</evidence>
<dbReference type="Pfam" id="PF05949">
    <property type="entry name" value="DUF881"/>
    <property type="match status" value="1"/>
</dbReference>
<comment type="similarity">
    <text evidence="1">Belongs to the UPF0749 family.</text>
</comment>
<evidence type="ECO:0000256" key="1">
    <source>
        <dbReference type="ARBA" id="ARBA00009108"/>
    </source>
</evidence>
<dbReference type="EMBL" id="CP003261">
    <property type="protein sequence ID" value="AGK97729.1"/>
    <property type="molecule type" value="Genomic_DNA"/>
</dbReference>